<dbReference type="AlphaFoldDB" id="A0A382BXR0"/>
<name>A0A382BXR0_9ZZZZ</name>
<proteinExistence type="predicted"/>
<organism evidence="1">
    <name type="scientific">marine metagenome</name>
    <dbReference type="NCBI Taxonomy" id="408172"/>
    <lineage>
        <taxon>unclassified sequences</taxon>
        <taxon>metagenomes</taxon>
        <taxon>ecological metagenomes</taxon>
    </lineage>
</organism>
<reference evidence="1" key="1">
    <citation type="submission" date="2018-05" db="EMBL/GenBank/DDBJ databases">
        <authorList>
            <person name="Lanie J.A."/>
            <person name="Ng W.-L."/>
            <person name="Kazmierczak K.M."/>
            <person name="Andrzejewski T.M."/>
            <person name="Davidsen T.M."/>
            <person name="Wayne K.J."/>
            <person name="Tettelin H."/>
            <person name="Glass J.I."/>
            <person name="Rusch D."/>
            <person name="Podicherti R."/>
            <person name="Tsui H.-C.T."/>
            <person name="Winkler M.E."/>
        </authorList>
    </citation>
    <scope>NUCLEOTIDE SEQUENCE</scope>
</reference>
<accession>A0A382BXR0</accession>
<gene>
    <name evidence="1" type="ORF">METZ01_LOCUS171248</name>
</gene>
<dbReference type="EMBL" id="UINC01031793">
    <property type="protein sequence ID" value="SVB18394.1"/>
    <property type="molecule type" value="Genomic_DNA"/>
</dbReference>
<protein>
    <submittedName>
        <fullName evidence="1">Uncharacterized protein</fullName>
    </submittedName>
</protein>
<evidence type="ECO:0000313" key="1">
    <source>
        <dbReference type="EMBL" id="SVB18394.1"/>
    </source>
</evidence>
<sequence>MTTFLTLLTTTSGIVLAITDEGKVVRKNKNKRKNIKVCLIKSNLKKLVLVFMLSLFSLLEGC</sequence>